<keyword evidence="2" id="KW-1185">Reference proteome</keyword>
<accession>A0A557SY78</accession>
<reference evidence="1 2" key="1">
    <citation type="journal article" date="2019" name="Front. Microbiol.">
        <title>Ammonia Oxidation by the Arctic Terrestrial Thaumarchaeote Candidatus Nitrosocosmicus arcticus Is Stimulated by Increasing Temperatures.</title>
        <authorList>
            <person name="Alves R.J.E."/>
            <person name="Kerou M."/>
            <person name="Zappe A."/>
            <person name="Bittner R."/>
            <person name="Abby S.S."/>
            <person name="Schmidt H.A."/>
            <person name="Pfeifer K."/>
            <person name="Schleper C."/>
        </authorList>
    </citation>
    <scope>NUCLEOTIDE SEQUENCE [LARGE SCALE GENOMIC DNA]</scope>
    <source>
        <strain evidence="1 2">Kfb</strain>
    </source>
</reference>
<evidence type="ECO:0000313" key="1">
    <source>
        <dbReference type="EMBL" id="TVP41559.1"/>
    </source>
</evidence>
<dbReference type="EMBL" id="VOAH01000003">
    <property type="protein sequence ID" value="TVP41559.1"/>
    <property type="molecule type" value="Genomic_DNA"/>
</dbReference>
<name>A0A557SY78_9ARCH</name>
<proteinExistence type="predicted"/>
<protein>
    <submittedName>
        <fullName evidence="1">Uncharacterized protein</fullName>
    </submittedName>
</protein>
<dbReference type="AlphaFoldDB" id="A0A557SY78"/>
<dbReference type="RefSeq" id="WP_261377765.1">
    <property type="nucleotide sequence ID" value="NZ_ML675579.1"/>
</dbReference>
<organism evidence="1 2">
    <name type="scientific">Candidatus Nitrosocosmicus arcticus</name>
    <dbReference type="NCBI Taxonomy" id="2035267"/>
    <lineage>
        <taxon>Archaea</taxon>
        <taxon>Nitrososphaerota</taxon>
        <taxon>Nitrososphaeria</taxon>
        <taxon>Nitrososphaerales</taxon>
        <taxon>Nitrososphaeraceae</taxon>
        <taxon>Candidatus Nitrosocosmicus</taxon>
    </lineage>
</organism>
<evidence type="ECO:0000313" key="2">
    <source>
        <dbReference type="Proteomes" id="UP000315289"/>
    </source>
</evidence>
<dbReference type="Proteomes" id="UP000315289">
    <property type="component" value="Unassembled WGS sequence"/>
</dbReference>
<sequence>MILSRKVLKQIENSKGIANYGVRANLPKKLFWTLSIWIDN</sequence>
<comment type="caution">
    <text evidence="1">The sequence shown here is derived from an EMBL/GenBank/DDBJ whole genome shotgun (WGS) entry which is preliminary data.</text>
</comment>
<gene>
    <name evidence="1" type="ORF">NARC_30274</name>
</gene>